<evidence type="ECO:0000259" key="9">
    <source>
        <dbReference type="PROSITE" id="PS51767"/>
    </source>
</evidence>
<dbReference type="PROSITE" id="PS00141">
    <property type="entry name" value="ASP_PROTEASE"/>
    <property type="match status" value="2"/>
</dbReference>
<dbReference type="Pfam" id="PF14543">
    <property type="entry name" value="TAXi_N"/>
    <property type="match status" value="1"/>
</dbReference>
<evidence type="ECO:0000256" key="6">
    <source>
        <dbReference type="ARBA" id="ARBA00022750"/>
    </source>
</evidence>
<dbReference type="SUPFAM" id="SSF50630">
    <property type="entry name" value="Acid proteases"/>
    <property type="match status" value="1"/>
</dbReference>
<dbReference type="PROSITE" id="PS51767">
    <property type="entry name" value="PEPTIDASE_A1"/>
    <property type="match status" value="1"/>
</dbReference>
<dbReference type="FunFam" id="2.40.70.10:FF:000016">
    <property type="entry name" value="Probable aspartic protease At2g35615"/>
    <property type="match status" value="1"/>
</dbReference>
<dbReference type="PANTHER" id="PTHR47967:SF66">
    <property type="entry name" value="ASPARTIC PROTEINASE CDR1-RELATED"/>
    <property type="match status" value="1"/>
</dbReference>
<evidence type="ECO:0000256" key="4">
    <source>
        <dbReference type="ARBA" id="ARBA00022670"/>
    </source>
</evidence>
<organism evidence="10">
    <name type="scientific">Fagus sylvatica</name>
    <name type="common">Beechnut</name>
    <dbReference type="NCBI Taxonomy" id="28930"/>
    <lineage>
        <taxon>Eukaryota</taxon>
        <taxon>Viridiplantae</taxon>
        <taxon>Streptophyta</taxon>
        <taxon>Embryophyta</taxon>
        <taxon>Tracheophyta</taxon>
        <taxon>Spermatophyta</taxon>
        <taxon>Magnoliopsida</taxon>
        <taxon>eudicotyledons</taxon>
        <taxon>Gunneridae</taxon>
        <taxon>Pentapetalae</taxon>
        <taxon>rosids</taxon>
        <taxon>fabids</taxon>
        <taxon>Fagales</taxon>
        <taxon>Fagaceae</taxon>
        <taxon>Fagus</taxon>
    </lineage>
</organism>
<evidence type="ECO:0000256" key="2">
    <source>
        <dbReference type="ARBA" id="ARBA00007447"/>
    </source>
</evidence>
<dbReference type="PANTHER" id="PTHR47967">
    <property type="entry name" value="OS07G0603500 PROTEIN-RELATED"/>
    <property type="match status" value="1"/>
</dbReference>
<feature type="domain" description="Peptidase A1" evidence="9">
    <location>
        <begin position="95"/>
        <end position="436"/>
    </location>
</feature>
<dbReference type="Gene3D" id="2.40.70.10">
    <property type="entry name" value="Acid Proteases"/>
    <property type="match status" value="2"/>
</dbReference>
<dbReference type="InterPro" id="IPR001969">
    <property type="entry name" value="Aspartic_peptidase_AS"/>
</dbReference>
<dbReference type="GO" id="GO:0006508">
    <property type="term" value="P:proteolysis"/>
    <property type="evidence" value="ECO:0007669"/>
    <property type="project" value="UniProtKB-KW"/>
</dbReference>
<keyword evidence="5" id="KW-0732">Signal</keyword>
<comment type="subcellular location">
    <subcellularLocation>
        <location evidence="1">Secreted</location>
    </subcellularLocation>
</comment>
<evidence type="ECO:0000256" key="1">
    <source>
        <dbReference type="ARBA" id="ARBA00004613"/>
    </source>
</evidence>
<dbReference type="CDD" id="cd05476">
    <property type="entry name" value="pepsin_A_like_plant"/>
    <property type="match status" value="1"/>
</dbReference>
<dbReference type="InterPro" id="IPR033121">
    <property type="entry name" value="PEPTIDASE_A1"/>
</dbReference>
<name>A0A2N9IVT8_FAGSY</name>
<evidence type="ECO:0000256" key="5">
    <source>
        <dbReference type="ARBA" id="ARBA00022729"/>
    </source>
</evidence>
<keyword evidence="3" id="KW-0964">Secreted</keyword>
<dbReference type="InterPro" id="IPR034161">
    <property type="entry name" value="Pepsin-like_plant"/>
</dbReference>
<dbReference type="InterPro" id="IPR021109">
    <property type="entry name" value="Peptidase_aspartic_dom_sf"/>
</dbReference>
<evidence type="ECO:0000313" key="10">
    <source>
        <dbReference type="EMBL" id="SPD29526.1"/>
    </source>
</evidence>
<keyword evidence="7" id="KW-0378">Hydrolase</keyword>
<dbReference type="Pfam" id="PF14541">
    <property type="entry name" value="TAXi_C"/>
    <property type="match status" value="1"/>
</dbReference>
<dbReference type="InterPro" id="IPR032861">
    <property type="entry name" value="TAXi_N"/>
</dbReference>
<evidence type="ECO:0000256" key="8">
    <source>
        <dbReference type="ARBA" id="ARBA00023180"/>
    </source>
</evidence>
<sequence length="447" mass="47614">MAFDYSRVVSFAALAIVFLCSFSLNVIEALKGGFSVDLIHRDSPDSPFYNPSETPSQRMAKAVRRSINRVNHFKPASSLSHNAPQTTITSNSGEYLMKYSVGTPPVSILGIADTGSDLIWLQCKPCTHCYNQTDPVFDPKKSRTYKAVACTSSQCESLDSPSCSSDETTCQYSTSYGDQSFTNGDLAVDTLTLGSTTSRPVSFPKTIIGCGHNNGGTFGEQGSGIVGLGGGALSLVSQLGSSISGKFSYCLVPLTSQGSTSSKLNFGSGAVVSGSGAVSSPLVSGSHDTFYYLTLEAMSVGSKRLELSDSSTSGDLEGNIIIDSGTTLTLLPADFYSKFESAVAEQIDLQRTDDPSQLLSLCYKSASDDIGAPSITAHFTGADVKLSPTTTFVRLTDQELVCLAFLKDERFSIFGNLAQSDLLVGYDLERKTISFKPTDCTKHKVRN</sequence>
<keyword evidence="4" id="KW-0645">Protease</keyword>
<dbReference type="GO" id="GO:0004190">
    <property type="term" value="F:aspartic-type endopeptidase activity"/>
    <property type="evidence" value="ECO:0007669"/>
    <property type="project" value="UniProtKB-KW"/>
</dbReference>
<dbReference type="GO" id="GO:0005576">
    <property type="term" value="C:extracellular region"/>
    <property type="evidence" value="ECO:0007669"/>
    <property type="project" value="UniProtKB-SubCell"/>
</dbReference>
<evidence type="ECO:0000256" key="3">
    <source>
        <dbReference type="ARBA" id="ARBA00022525"/>
    </source>
</evidence>
<protein>
    <recommendedName>
        <fullName evidence="9">Peptidase A1 domain-containing protein</fullName>
    </recommendedName>
</protein>
<reference evidence="10" key="1">
    <citation type="submission" date="2018-02" db="EMBL/GenBank/DDBJ databases">
        <authorList>
            <person name="Cohen D.B."/>
            <person name="Kent A.D."/>
        </authorList>
    </citation>
    <scope>NUCLEOTIDE SEQUENCE</scope>
</reference>
<dbReference type="InterPro" id="IPR032799">
    <property type="entry name" value="TAXi_C"/>
</dbReference>
<comment type="similarity">
    <text evidence="2">Belongs to the peptidase A1 family.</text>
</comment>
<dbReference type="EMBL" id="OIVN01006273">
    <property type="protein sequence ID" value="SPD29526.1"/>
    <property type="molecule type" value="Genomic_DNA"/>
</dbReference>
<keyword evidence="6" id="KW-0064">Aspartyl protease</keyword>
<dbReference type="AlphaFoldDB" id="A0A2N9IVT8"/>
<evidence type="ECO:0000256" key="7">
    <source>
        <dbReference type="ARBA" id="ARBA00022801"/>
    </source>
</evidence>
<accession>A0A2N9IVT8</accession>
<gene>
    <name evidence="10" type="ORF">FSB_LOCUS57408</name>
</gene>
<keyword evidence="8" id="KW-0325">Glycoprotein</keyword>
<dbReference type="FunFam" id="2.40.70.10:FF:000050">
    <property type="entry name" value="Aspartic proteinase CDR1"/>
    <property type="match status" value="1"/>
</dbReference>
<proteinExistence type="inferred from homology"/>
<dbReference type="InterPro" id="IPR051708">
    <property type="entry name" value="Plant_Aspart_Prot_A1"/>
</dbReference>